<dbReference type="EMBL" id="LR796387">
    <property type="protein sequence ID" value="CAB4141121.1"/>
    <property type="molecule type" value="Genomic_DNA"/>
</dbReference>
<proteinExistence type="predicted"/>
<gene>
    <name evidence="1" type="ORF">UFOVP412_17</name>
</gene>
<evidence type="ECO:0000313" key="1">
    <source>
        <dbReference type="EMBL" id="CAB4141121.1"/>
    </source>
</evidence>
<accession>A0A6J5M4J1</accession>
<sequence length="141" mass="15660">MKTIVRNAGNIGPFDEIEILADRLRCYRNGPEDYPFSVIGVYTISDDPDDAPTPIEPVTPVPDEVTNAQAREALIRSGISIASVNSAIQSIANSVDREVAFTQWEYRDKIRRNAELVKSMGVALNLSDSQIDDLFRYAITL</sequence>
<reference evidence="1" key="1">
    <citation type="submission" date="2020-04" db="EMBL/GenBank/DDBJ databases">
        <authorList>
            <person name="Chiriac C."/>
            <person name="Salcher M."/>
            <person name="Ghai R."/>
            <person name="Kavagutti S V."/>
        </authorList>
    </citation>
    <scope>NUCLEOTIDE SEQUENCE</scope>
</reference>
<organism evidence="1">
    <name type="scientific">uncultured Caudovirales phage</name>
    <dbReference type="NCBI Taxonomy" id="2100421"/>
    <lineage>
        <taxon>Viruses</taxon>
        <taxon>Duplodnaviria</taxon>
        <taxon>Heunggongvirae</taxon>
        <taxon>Uroviricota</taxon>
        <taxon>Caudoviricetes</taxon>
        <taxon>Peduoviridae</taxon>
        <taxon>Maltschvirus</taxon>
        <taxon>Maltschvirus maltsch</taxon>
    </lineage>
</organism>
<name>A0A6J5M4J1_9CAUD</name>
<protein>
    <submittedName>
        <fullName evidence="1">Uncharacterized protein</fullName>
    </submittedName>
</protein>